<evidence type="ECO:0000313" key="2">
    <source>
        <dbReference type="EMBL" id="NEU98787.1"/>
    </source>
</evidence>
<dbReference type="Gene3D" id="1.10.150.240">
    <property type="entry name" value="Putative phosphatase, domain 2"/>
    <property type="match status" value="1"/>
</dbReference>
<accession>A0A6P1BJV0</accession>
<dbReference type="AlphaFoldDB" id="A0A6P1BJV0"/>
<dbReference type="EMBL" id="VKHP01000105">
    <property type="protein sequence ID" value="NEU98787.1"/>
    <property type="molecule type" value="Genomic_DNA"/>
</dbReference>
<dbReference type="InterPro" id="IPR051540">
    <property type="entry name" value="S-2-haloacid_dehalogenase"/>
</dbReference>
<dbReference type="SUPFAM" id="SSF56784">
    <property type="entry name" value="HAD-like"/>
    <property type="match status" value="1"/>
</dbReference>
<dbReference type="SFLD" id="SFLDG01129">
    <property type="entry name" value="C1.5:_HAD__Beta-PGM__Phosphata"/>
    <property type="match status" value="1"/>
</dbReference>
<comment type="caution">
    <text evidence="2">The sequence shown here is derived from an EMBL/GenBank/DDBJ whole genome shotgun (WGS) entry which is preliminary data.</text>
</comment>
<sequence>MTRAYDAVLFDLLTALLDSWTLWNKVAGSDEAGLRWRAEYLRITYATGRYRPYEDLVGEAARNVGLPFERAAELGERYAELDPWPEVREVLQPLHAAGVALGVVTNCSERLGRIAADRIGVPFSVFVTAERAGYYKPQPQPYQLALDELPVPATRCLFVAGSAYDLFGTARVHLPTWWHNRAAMNLPEGALAPIVVRDNLATLPAFVLGRDGSGPAS</sequence>
<dbReference type="InterPro" id="IPR006439">
    <property type="entry name" value="HAD-SF_hydro_IA"/>
</dbReference>
<dbReference type="InterPro" id="IPR023198">
    <property type="entry name" value="PGP-like_dom2"/>
</dbReference>
<dbReference type="NCBIfam" id="TIGR01493">
    <property type="entry name" value="HAD-SF-IA-v2"/>
    <property type="match status" value="1"/>
</dbReference>
<dbReference type="Pfam" id="PF00702">
    <property type="entry name" value="Hydrolase"/>
    <property type="match status" value="1"/>
</dbReference>
<dbReference type="NCBIfam" id="TIGR01549">
    <property type="entry name" value="HAD-SF-IA-v1"/>
    <property type="match status" value="1"/>
</dbReference>
<organism evidence="2 3">
    <name type="scientific">Bradyrhizobium uaiense</name>
    <dbReference type="NCBI Taxonomy" id="2594946"/>
    <lineage>
        <taxon>Bacteria</taxon>
        <taxon>Pseudomonadati</taxon>
        <taxon>Pseudomonadota</taxon>
        <taxon>Alphaproteobacteria</taxon>
        <taxon>Hyphomicrobiales</taxon>
        <taxon>Nitrobacteraceae</taxon>
        <taxon>Bradyrhizobium</taxon>
    </lineage>
</organism>
<reference evidence="2 3" key="1">
    <citation type="journal article" date="2020" name="Arch. Microbiol.">
        <title>Bradyrhizobium uaiense sp. nov., a new highly efficient cowpea symbiont.</title>
        <authorList>
            <person name="Cabral Michel D."/>
            <person name="Azarias Guimaraes A."/>
            <person name="Martins da Costa E."/>
            <person name="Soares de Carvalho T."/>
            <person name="Balsanelli E."/>
            <person name="Willems A."/>
            <person name="Maltempi de Souza E."/>
            <person name="de Souza Moreira F.M."/>
        </authorList>
    </citation>
    <scope>NUCLEOTIDE SEQUENCE [LARGE SCALE GENOMIC DNA]</scope>
    <source>
        <strain evidence="2 3">UFLA 03-164</strain>
    </source>
</reference>
<dbReference type="GO" id="GO:0016787">
    <property type="term" value="F:hydrolase activity"/>
    <property type="evidence" value="ECO:0007669"/>
    <property type="project" value="UniProtKB-KW"/>
</dbReference>
<dbReference type="SFLD" id="SFLDS00003">
    <property type="entry name" value="Haloacid_Dehalogenase"/>
    <property type="match status" value="1"/>
</dbReference>
<protein>
    <submittedName>
        <fullName evidence="2">HAD-IA family hydrolase</fullName>
    </submittedName>
</protein>
<dbReference type="InterPro" id="IPR036412">
    <property type="entry name" value="HAD-like_sf"/>
</dbReference>
<dbReference type="PRINTS" id="PR00413">
    <property type="entry name" value="HADHALOGNASE"/>
</dbReference>
<name>A0A6P1BJV0_9BRAD</name>
<dbReference type="Gene3D" id="3.40.50.1000">
    <property type="entry name" value="HAD superfamily/HAD-like"/>
    <property type="match status" value="1"/>
</dbReference>
<dbReference type="RefSeq" id="WP_163157431.1">
    <property type="nucleotide sequence ID" value="NZ_VKHP01000105.1"/>
</dbReference>
<keyword evidence="3" id="KW-1185">Reference proteome</keyword>
<dbReference type="PANTHER" id="PTHR43316">
    <property type="entry name" value="HYDROLASE, HALOACID DELAHOGENASE-RELATED"/>
    <property type="match status" value="1"/>
</dbReference>
<dbReference type="PANTHER" id="PTHR43316:SF3">
    <property type="entry name" value="HALOACID DEHALOGENASE, TYPE II (AFU_ORTHOLOGUE AFUA_2G07750)-RELATED"/>
    <property type="match status" value="1"/>
</dbReference>
<dbReference type="Proteomes" id="UP000468531">
    <property type="component" value="Unassembled WGS sequence"/>
</dbReference>
<gene>
    <name evidence="2" type="ORF">FNJ47_23900</name>
</gene>
<dbReference type="InterPro" id="IPR023214">
    <property type="entry name" value="HAD_sf"/>
</dbReference>
<evidence type="ECO:0000256" key="1">
    <source>
        <dbReference type="ARBA" id="ARBA00022801"/>
    </source>
</evidence>
<keyword evidence="1 2" id="KW-0378">Hydrolase</keyword>
<evidence type="ECO:0000313" key="3">
    <source>
        <dbReference type="Proteomes" id="UP000468531"/>
    </source>
</evidence>
<proteinExistence type="predicted"/>